<evidence type="ECO:0000313" key="7">
    <source>
        <dbReference type="EMBL" id="ACL73461.1"/>
    </source>
</evidence>
<dbReference type="KEGG" id="tgr:Tgr7_2383"/>
<keyword evidence="2 7" id="KW-0489">Methyltransferase</keyword>
<dbReference type="HOGENOM" id="CLU_018398_3_1_6"/>
<dbReference type="InterPro" id="IPR004556">
    <property type="entry name" value="HemK-like"/>
</dbReference>
<dbReference type="Gene3D" id="1.10.8.10">
    <property type="entry name" value="DNA helicase RuvA subunit, C-terminal domain"/>
    <property type="match status" value="1"/>
</dbReference>
<dbReference type="NCBIfam" id="TIGR00536">
    <property type="entry name" value="hemK_fam"/>
    <property type="match status" value="1"/>
</dbReference>
<feature type="domain" description="Methyltransferase small" evidence="6">
    <location>
        <begin position="122"/>
        <end position="209"/>
    </location>
</feature>
<evidence type="ECO:0000259" key="6">
    <source>
        <dbReference type="Pfam" id="PF05175"/>
    </source>
</evidence>
<evidence type="ECO:0000256" key="3">
    <source>
        <dbReference type="ARBA" id="ARBA00022679"/>
    </source>
</evidence>
<dbReference type="Gene3D" id="3.40.50.150">
    <property type="entry name" value="Vaccinia Virus protein VP39"/>
    <property type="match status" value="1"/>
</dbReference>
<evidence type="ECO:0000256" key="2">
    <source>
        <dbReference type="ARBA" id="ARBA00022603"/>
    </source>
</evidence>
<dbReference type="CDD" id="cd02440">
    <property type="entry name" value="AdoMet_MTases"/>
    <property type="match status" value="1"/>
</dbReference>
<keyword evidence="3" id="KW-0808">Transferase</keyword>
<dbReference type="Pfam" id="PF05175">
    <property type="entry name" value="MTS"/>
    <property type="match status" value="1"/>
</dbReference>
<evidence type="ECO:0000256" key="1">
    <source>
        <dbReference type="ARBA" id="ARBA00012771"/>
    </source>
</evidence>
<dbReference type="RefSeq" id="WP_012638936.1">
    <property type="nucleotide sequence ID" value="NC_011901.1"/>
</dbReference>
<dbReference type="InterPro" id="IPR019874">
    <property type="entry name" value="RF_methyltr_PrmC"/>
</dbReference>
<dbReference type="GO" id="GO:0032259">
    <property type="term" value="P:methylation"/>
    <property type="evidence" value="ECO:0007669"/>
    <property type="project" value="UniProtKB-KW"/>
</dbReference>
<reference evidence="7 8" key="1">
    <citation type="journal article" date="2011" name="Stand. Genomic Sci.">
        <title>Complete genome sequence of 'Thioalkalivibrio sulfidophilus' HL-EbGr7.</title>
        <authorList>
            <person name="Muyzer G."/>
            <person name="Sorokin D.Y."/>
            <person name="Mavromatis K."/>
            <person name="Lapidus A."/>
            <person name="Clum A."/>
            <person name="Ivanova N."/>
            <person name="Pati A."/>
            <person name="d'Haeseleer P."/>
            <person name="Woyke T."/>
            <person name="Kyrpides N.C."/>
        </authorList>
    </citation>
    <scope>NUCLEOTIDE SEQUENCE [LARGE SCALE GENOMIC DNA]</scope>
    <source>
        <strain evidence="7 8">HL-EbGR7</strain>
    </source>
</reference>
<dbReference type="SUPFAM" id="SSF53335">
    <property type="entry name" value="S-adenosyl-L-methionine-dependent methyltransferases"/>
    <property type="match status" value="1"/>
</dbReference>
<evidence type="ECO:0000256" key="4">
    <source>
        <dbReference type="ARBA" id="ARBA00022691"/>
    </source>
</evidence>
<name>B8GVB5_THISH</name>
<organism evidence="7 8">
    <name type="scientific">Thioalkalivibrio sulfidiphilus (strain HL-EbGR7)</name>
    <dbReference type="NCBI Taxonomy" id="396588"/>
    <lineage>
        <taxon>Bacteria</taxon>
        <taxon>Pseudomonadati</taxon>
        <taxon>Pseudomonadota</taxon>
        <taxon>Gammaproteobacteria</taxon>
        <taxon>Chromatiales</taxon>
        <taxon>Ectothiorhodospiraceae</taxon>
        <taxon>Thioalkalivibrio</taxon>
    </lineage>
</organism>
<dbReference type="EC" id="2.1.1.297" evidence="1"/>
<comment type="catalytic activity">
    <reaction evidence="5">
        <text>L-glutaminyl-[peptide chain release factor] + S-adenosyl-L-methionine = N(5)-methyl-L-glutaminyl-[peptide chain release factor] + S-adenosyl-L-homocysteine + H(+)</text>
        <dbReference type="Rhea" id="RHEA:42896"/>
        <dbReference type="Rhea" id="RHEA-COMP:10271"/>
        <dbReference type="Rhea" id="RHEA-COMP:10272"/>
        <dbReference type="ChEBI" id="CHEBI:15378"/>
        <dbReference type="ChEBI" id="CHEBI:30011"/>
        <dbReference type="ChEBI" id="CHEBI:57856"/>
        <dbReference type="ChEBI" id="CHEBI:59789"/>
        <dbReference type="ChEBI" id="CHEBI:61891"/>
        <dbReference type="EC" id="2.1.1.297"/>
    </reaction>
</comment>
<dbReference type="InterPro" id="IPR050320">
    <property type="entry name" value="N5-glutamine_MTase"/>
</dbReference>
<dbReference type="eggNOG" id="COG2890">
    <property type="taxonomic scope" value="Bacteria"/>
</dbReference>
<dbReference type="PANTHER" id="PTHR18895:SF74">
    <property type="entry name" value="MTRF1L RELEASE FACTOR GLUTAMINE METHYLTRANSFERASE"/>
    <property type="match status" value="1"/>
</dbReference>
<dbReference type="STRING" id="396588.Tgr7_2383"/>
<proteinExistence type="predicted"/>
<keyword evidence="4" id="KW-0949">S-adenosyl-L-methionine</keyword>
<keyword evidence="8" id="KW-1185">Reference proteome</keyword>
<dbReference type="NCBIfam" id="TIGR03534">
    <property type="entry name" value="RF_mod_PrmC"/>
    <property type="match status" value="1"/>
</dbReference>
<dbReference type="InterPro" id="IPR029063">
    <property type="entry name" value="SAM-dependent_MTases_sf"/>
</dbReference>
<gene>
    <name evidence="7" type="ordered locus">Tgr7_2383</name>
</gene>
<dbReference type="GO" id="GO:0102559">
    <property type="term" value="F:peptide chain release factor N(5)-glutamine methyltransferase activity"/>
    <property type="evidence" value="ECO:0007669"/>
    <property type="project" value="UniProtKB-EC"/>
</dbReference>
<dbReference type="Proteomes" id="UP000002383">
    <property type="component" value="Chromosome"/>
</dbReference>
<accession>B8GVB5</accession>
<dbReference type="PANTHER" id="PTHR18895">
    <property type="entry name" value="HEMK METHYLTRANSFERASE"/>
    <property type="match status" value="1"/>
</dbReference>
<dbReference type="EMBL" id="CP001339">
    <property type="protein sequence ID" value="ACL73461.1"/>
    <property type="molecule type" value="Genomic_DNA"/>
</dbReference>
<sequence>MNHPLYLQLLARLEQDLQVLPDKPDETPRNTLDCLWALAAGQPLALSQVRDAVIADLDQAAEGLLNTLVDKRLAGTPLSHLTGRQDFMGLVLKSSEAALVPRRETEILGRAAIGKLADVEGESPRVVDLCTGCGNLALAMAVSAPRARVWGSDLSEEAVALARENAAFIGRPDVSFMAGDLAAPFDNDDFLGRMDLLTCNPPYISSAKVEQLPEEISGHEPHMAFDGGPFGIKIIQRLINDAPRLLKPGGWLLFEVGLGQGEPMKHRLERNDAFDQVETFADYQGDVRALAARRGH</sequence>
<dbReference type="AlphaFoldDB" id="B8GVB5"/>
<protein>
    <recommendedName>
        <fullName evidence="1">peptide chain release factor N(5)-glutamine methyltransferase</fullName>
        <ecNumber evidence="1">2.1.1.297</ecNumber>
    </recommendedName>
</protein>
<dbReference type="OrthoDB" id="9800643at2"/>
<evidence type="ECO:0000313" key="8">
    <source>
        <dbReference type="Proteomes" id="UP000002383"/>
    </source>
</evidence>
<dbReference type="InterPro" id="IPR007848">
    <property type="entry name" value="Small_mtfrase_dom"/>
</dbReference>
<evidence type="ECO:0000256" key="5">
    <source>
        <dbReference type="ARBA" id="ARBA00048391"/>
    </source>
</evidence>